<dbReference type="Pfam" id="PF13102">
    <property type="entry name" value="Phage_int_SAM_5"/>
    <property type="match status" value="1"/>
</dbReference>
<evidence type="ECO:0000259" key="4">
    <source>
        <dbReference type="PROSITE" id="PS51898"/>
    </source>
</evidence>
<gene>
    <name evidence="5" type="ORF">GAN93_00540</name>
</gene>
<dbReference type="PANTHER" id="PTHR30349">
    <property type="entry name" value="PHAGE INTEGRASE-RELATED"/>
    <property type="match status" value="1"/>
</dbReference>
<reference evidence="5 6" key="1">
    <citation type="journal article" date="2019" name="Nat. Med.">
        <title>A library of human gut bacterial isolates paired with longitudinal multiomics data enables mechanistic microbiome research.</title>
        <authorList>
            <person name="Poyet M."/>
            <person name="Groussin M."/>
            <person name="Gibbons S.M."/>
            <person name="Avila-Pacheco J."/>
            <person name="Jiang X."/>
            <person name="Kearney S.M."/>
            <person name="Perrotta A.R."/>
            <person name="Berdy B."/>
            <person name="Zhao S."/>
            <person name="Lieberman T.D."/>
            <person name="Swanson P.K."/>
            <person name="Smith M."/>
            <person name="Roesemann S."/>
            <person name="Alexander J.E."/>
            <person name="Rich S.A."/>
            <person name="Livny J."/>
            <person name="Vlamakis H."/>
            <person name="Clish C."/>
            <person name="Bullock K."/>
            <person name="Deik A."/>
            <person name="Scott J."/>
            <person name="Pierce K.A."/>
            <person name="Xavier R.J."/>
            <person name="Alm E.J."/>
        </authorList>
    </citation>
    <scope>NUCLEOTIDE SEQUENCE [LARGE SCALE GENOMIC DNA]</scope>
    <source>
        <strain evidence="5 6">BIOML-A165</strain>
    </source>
</reference>
<dbReference type="Proteomes" id="UP000460317">
    <property type="component" value="Unassembled WGS sequence"/>
</dbReference>
<protein>
    <submittedName>
        <fullName evidence="5">Site-specific integrase</fullName>
    </submittedName>
</protein>
<keyword evidence="3" id="KW-0233">DNA recombination</keyword>
<dbReference type="EMBL" id="WCSB01000001">
    <property type="protein sequence ID" value="KAB4455514.1"/>
    <property type="molecule type" value="Genomic_DNA"/>
</dbReference>
<dbReference type="Gene3D" id="1.10.443.10">
    <property type="entry name" value="Intergrase catalytic core"/>
    <property type="match status" value="1"/>
</dbReference>
<dbReference type="AlphaFoldDB" id="A0A7J5JVL5"/>
<dbReference type="PROSITE" id="PS51898">
    <property type="entry name" value="TYR_RECOMBINASE"/>
    <property type="match status" value="1"/>
</dbReference>
<evidence type="ECO:0000313" key="6">
    <source>
        <dbReference type="Proteomes" id="UP000460317"/>
    </source>
</evidence>
<dbReference type="Pfam" id="PF00589">
    <property type="entry name" value="Phage_integrase"/>
    <property type="match status" value="1"/>
</dbReference>
<dbReference type="RefSeq" id="WP_130041013.1">
    <property type="nucleotide sequence ID" value="NZ_RCXW01000001.1"/>
</dbReference>
<keyword evidence="2" id="KW-0238">DNA-binding</keyword>
<name>A0A7J5JVL5_BACT4</name>
<accession>A0A7J5JVL5</accession>
<evidence type="ECO:0000313" key="5">
    <source>
        <dbReference type="EMBL" id="KAB4455514.1"/>
    </source>
</evidence>
<dbReference type="GO" id="GO:0003677">
    <property type="term" value="F:DNA binding"/>
    <property type="evidence" value="ECO:0007669"/>
    <property type="project" value="UniProtKB-KW"/>
</dbReference>
<evidence type="ECO:0000256" key="3">
    <source>
        <dbReference type="ARBA" id="ARBA00023172"/>
    </source>
</evidence>
<dbReference type="PANTHER" id="PTHR30349:SF64">
    <property type="entry name" value="PROPHAGE INTEGRASE INTD-RELATED"/>
    <property type="match status" value="1"/>
</dbReference>
<evidence type="ECO:0000256" key="1">
    <source>
        <dbReference type="ARBA" id="ARBA00008857"/>
    </source>
</evidence>
<dbReference type="InterPro" id="IPR011010">
    <property type="entry name" value="DNA_brk_join_enz"/>
</dbReference>
<organism evidence="5 6">
    <name type="scientific">Bacteroides thetaiotaomicron</name>
    <dbReference type="NCBI Taxonomy" id="818"/>
    <lineage>
        <taxon>Bacteria</taxon>
        <taxon>Pseudomonadati</taxon>
        <taxon>Bacteroidota</taxon>
        <taxon>Bacteroidia</taxon>
        <taxon>Bacteroidales</taxon>
        <taxon>Bacteroidaceae</taxon>
        <taxon>Bacteroides</taxon>
    </lineage>
</organism>
<dbReference type="GO" id="GO:0006310">
    <property type="term" value="P:DNA recombination"/>
    <property type="evidence" value="ECO:0007669"/>
    <property type="project" value="UniProtKB-KW"/>
</dbReference>
<dbReference type="CDD" id="cd01185">
    <property type="entry name" value="INTN1_C_like"/>
    <property type="match status" value="1"/>
</dbReference>
<proteinExistence type="inferred from homology"/>
<feature type="domain" description="Tyr recombinase" evidence="4">
    <location>
        <begin position="247"/>
        <end position="440"/>
    </location>
</feature>
<dbReference type="Gene3D" id="1.10.150.130">
    <property type="match status" value="1"/>
</dbReference>
<dbReference type="InterPro" id="IPR002104">
    <property type="entry name" value="Integrase_catalytic"/>
</dbReference>
<comment type="similarity">
    <text evidence="1">Belongs to the 'phage' integrase family.</text>
</comment>
<comment type="caution">
    <text evidence="5">The sequence shown here is derived from an EMBL/GenBank/DDBJ whole genome shotgun (WGS) entry which is preliminary data.</text>
</comment>
<dbReference type="InterPro" id="IPR025269">
    <property type="entry name" value="SAM-like_dom"/>
</dbReference>
<evidence type="ECO:0000256" key="2">
    <source>
        <dbReference type="ARBA" id="ARBA00023125"/>
    </source>
</evidence>
<dbReference type="SUPFAM" id="SSF56349">
    <property type="entry name" value="DNA breaking-rejoining enzymes"/>
    <property type="match status" value="1"/>
</dbReference>
<dbReference type="InterPro" id="IPR050090">
    <property type="entry name" value="Tyrosine_recombinase_XerCD"/>
</dbReference>
<dbReference type="InterPro" id="IPR013762">
    <property type="entry name" value="Integrase-like_cat_sf"/>
</dbReference>
<dbReference type="InterPro" id="IPR010998">
    <property type="entry name" value="Integrase_recombinase_N"/>
</dbReference>
<sequence>MGRQKKPFPLGHFRLRYPKNYDKTKVYPVEIEYIFSGKPLRRNMNISVKVEDWNPNGNNGRGEIRASMPDSVRFNNLLLMKVNKVDAALNEYHQAHPGEVSEEIISAFLDDKPITRKDKGEDFISFVLKRLDSEYSRNKIGYSRYKNGQSCMNIFQQFLRATNNGTYKPDRLYIGEVTPELIDKYIKWRRDFKNNSDATINHSLTPILKGCEAACKMGLIDREVNAAIQDMRIQEKASLEAEGEKEFDGHNLSKEQLAKLVEFYQNDTEPRRKEFIEMFLFAFHACGLRIVDVMTLQWAHIDFEKKELSKILIKTNKRHKIPLTEPALRILHKWQGMSRRSKYVFDLVKDSLSLNDADALYRARNTATKNINQSLRVVGERLEFPFPLSFHTARHTFAVFAINDGLSMTVVSRLLGHSSTDITEKVYARLLPQTLTAEVERLHYSFLPGELS</sequence>
<dbReference type="GO" id="GO:0015074">
    <property type="term" value="P:DNA integration"/>
    <property type="evidence" value="ECO:0007669"/>
    <property type="project" value="InterPro"/>
</dbReference>